<evidence type="ECO:0000313" key="4">
    <source>
        <dbReference type="Proteomes" id="UP000605259"/>
    </source>
</evidence>
<dbReference type="InterPro" id="IPR050769">
    <property type="entry name" value="NAT_camello-type"/>
</dbReference>
<dbReference type="AlphaFoldDB" id="A0A917ANZ5"/>
<organism evidence="3 4">
    <name type="scientific">Priestia taiwanensis</name>
    <dbReference type="NCBI Taxonomy" id="1347902"/>
    <lineage>
        <taxon>Bacteria</taxon>
        <taxon>Bacillati</taxon>
        <taxon>Bacillota</taxon>
        <taxon>Bacilli</taxon>
        <taxon>Bacillales</taxon>
        <taxon>Bacillaceae</taxon>
        <taxon>Priestia</taxon>
    </lineage>
</organism>
<dbReference type="Gene3D" id="3.40.630.30">
    <property type="match status" value="1"/>
</dbReference>
<dbReference type="Pfam" id="PF00583">
    <property type="entry name" value="Acetyltransf_1"/>
    <property type="match status" value="1"/>
</dbReference>
<keyword evidence="1" id="KW-0808">Transferase</keyword>
<evidence type="ECO:0000259" key="2">
    <source>
        <dbReference type="PROSITE" id="PS51186"/>
    </source>
</evidence>
<evidence type="ECO:0000256" key="1">
    <source>
        <dbReference type="ARBA" id="ARBA00022679"/>
    </source>
</evidence>
<dbReference type="PANTHER" id="PTHR13947">
    <property type="entry name" value="GNAT FAMILY N-ACETYLTRANSFERASE"/>
    <property type="match status" value="1"/>
</dbReference>
<dbReference type="EMBL" id="BMFK01000001">
    <property type="protein sequence ID" value="GGE63003.1"/>
    <property type="molecule type" value="Genomic_DNA"/>
</dbReference>
<dbReference type="SUPFAM" id="SSF55729">
    <property type="entry name" value="Acyl-CoA N-acyltransferases (Nat)"/>
    <property type="match status" value="1"/>
</dbReference>
<proteinExistence type="predicted"/>
<sequence length="152" mass="17337">MNISTYTGEHEYLPFPLLLQADPSMKSISEYIHRSTNIVATIDTKTVGICCLLHTRPFTYEIVNVSVHEDHQQQGIGKKLIEHAIQLAKQAGAHNLEIYTGNSSIHQLILYQRVGFELTGVEKDYFINHYAEKIVENGIQCKHLLRLVLHLK</sequence>
<protein>
    <submittedName>
        <fullName evidence="3">N-acetyltransferase</fullName>
    </submittedName>
</protein>
<reference evidence="3" key="1">
    <citation type="journal article" date="2014" name="Int. J. Syst. Evol. Microbiol.">
        <title>Complete genome sequence of Corynebacterium casei LMG S-19264T (=DSM 44701T), isolated from a smear-ripened cheese.</title>
        <authorList>
            <consortium name="US DOE Joint Genome Institute (JGI-PGF)"/>
            <person name="Walter F."/>
            <person name="Albersmeier A."/>
            <person name="Kalinowski J."/>
            <person name="Ruckert C."/>
        </authorList>
    </citation>
    <scope>NUCLEOTIDE SEQUENCE</scope>
    <source>
        <strain evidence="3">CGMCC 1.12698</strain>
    </source>
</reference>
<keyword evidence="4" id="KW-1185">Reference proteome</keyword>
<comment type="caution">
    <text evidence="3">The sequence shown here is derived from an EMBL/GenBank/DDBJ whole genome shotgun (WGS) entry which is preliminary data.</text>
</comment>
<name>A0A917ANZ5_9BACI</name>
<dbReference type="InterPro" id="IPR016181">
    <property type="entry name" value="Acyl_CoA_acyltransferase"/>
</dbReference>
<evidence type="ECO:0000313" key="3">
    <source>
        <dbReference type="EMBL" id="GGE63003.1"/>
    </source>
</evidence>
<dbReference type="PROSITE" id="PS51186">
    <property type="entry name" value="GNAT"/>
    <property type="match status" value="1"/>
</dbReference>
<dbReference type="CDD" id="cd04301">
    <property type="entry name" value="NAT_SF"/>
    <property type="match status" value="1"/>
</dbReference>
<dbReference type="InterPro" id="IPR000182">
    <property type="entry name" value="GNAT_dom"/>
</dbReference>
<dbReference type="PANTHER" id="PTHR13947:SF37">
    <property type="entry name" value="LD18367P"/>
    <property type="match status" value="1"/>
</dbReference>
<feature type="domain" description="N-acetyltransferase" evidence="2">
    <location>
        <begin position="1"/>
        <end position="137"/>
    </location>
</feature>
<dbReference type="RefSeq" id="WP_188387450.1">
    <property type="nucleotide sequence ID" value="NZ_BMFK01000001.1"/>
</dbReference>
<gene>
    <name evidence="3" type="ORF">GCM10007140_11610</name>
</gene>
<dbReference type="GO" id="GO:0008080">
    <property type="term" value="F:N-acetyltransferase activity"/>
    <property type="evidence" value="ECO:0007669"/>
    <property type="project" value="InterPro"/>
</dbReference>
<dbReference type="Proteomes" id="UP000605259">
    <property type="component" value="Unassembled WGS sequence"/>
</dbReference>
<accession>A0A917ANZ5</accession>
<reference evidence="3" key="2">
    <citation type="submission" date="2020-09" db="EMBL/GenBank/DDBJ databases">
        <authorList>
            <person name="Sun Q."/>
            <person name="Zhou Y."/>
        </authorList>
    </citation>
    <scope>NUCLEOTIDE SEQUENCE</scope>
    <source>
        <strain evidence="3">CGMCC 1.12698</strain>
    </source>
</reference>